<keyword evidence="8" id="KW-1185">Reference proteome</keyword>
<dbReference type="InterPro" id="IPR036910">
    <property type="entry name" value="HMG_box_dom_sf"/>
</dbReference>
<evidence type="ECO:0000259" key="6">
    <source>
        <dbReference type="PROSITE" id="PS50118"/>
    </source>
</evidence>
<evidence type="ECO:0000256" key="5">
    <source>
        <dbReference type="SAM" id="MobiDB-lite"/>
    </source>
</evidence>
<dbReference type="PANTHER" id="PTHR46318">
    <property type="entry name" value="UPSTREAM BINDING TRANSCRIPTION FACTOR"/>
    <property type="match status" value="1"/>
</dbReference>
<dbReference type="OrthoDB" id="5550281at2759"/>
<dbReference type="PROSITE" id="PS50118">
    <property type="entry name" value="HMG_BOX_2"/>
    <property type="match status" value="2"/>
</dbReference>
<organism evidence="7">
    <name type="scientific">Darwinula stevensoni</name>
    <dbReference type="NCBI Taxonomy" id="69355"/>
    <lineage>
        <taxon>Eukaryota</taxon>
        <taxon>Metazoa</taxon>
        <taxon>Ecdysozoa</taxon>
        <taxon>Arthropoda</taxon>
        <taxon>Crustacea</taxon>
        <taxon>Oligostraca</taxon>
        <taxon>Ostracoda</taxon>
        <taxon>Podocopa</taxon>
        <taxon>Podocopida</taxon>
        <taxon>Darwinulocopina</taxon>
        <taxon>Darwinuloidea</taxon>
        <taxon>Darwinulidae</taxon>
        <taxon>Darwinula</taxon>
    </lineage>
</organism>
<dbReference type="EMBL" id="CAJPEV010000004">
    <property type="protein sequence ID" value="CAG0878545.1"/>
    <property type="molecule type" value="Genomic_DNA"/>
</dbReference>
<dbReference type="GO" id="GO:0003677">
    <property type="term" value="F:DNA binding"/>
    <property type="evidence" value="ECO:0007669"/>
    <property type="project" value="UniProtKB-UniRule"/>
</dbReference>
<protein>
    <recommendedName>
        <fullName evidence="6">HMG box domain-containing protein</fullName>
    </recommendedName>
</protein>
<dbReference type="InterPro" id="IPR051762">
    <property type="entry name" value="UBF1"/>
</dbReference>
<feature type="DNA-binding region" description="HMG box" evidence="4">
    <location>
        <begin position="191"/>
        <end position="256"/>
    </location>
</feature>
<dbReference type="EMBL" id="LR899521">
    <property type="protein sequence ID" value="CAD7240031.1"/>
    <property type="molecule type" value="Genomic_DNA"/>
</dbReference>
<dbReference type="SUPFAM" id="SSF47095">
    <property type="entry name" value="HMG-box"/>
    <property type="match status" value="2"/>
</dbReference>
<dbReference type="Gene3D" id="1.10.30.10">
    <property type="entry name" value="High mobility group box domain"/>
    <property type="match status" value="2"/>
</dbReference>
<reference evidence="7" key="1">
    <citation type="submission" date="2020-11" db="EMBL/GenBank/DDBJ databases">
        <authorList>
            <person name="Tran Van P."/>
        </authorList>
    </citation>
    <scope>NUCLEOTIDE SEQUENCE</scope>
</reference>
<dbReference type="InterPro" id="IPR009071">
    <property type="entry name" value="HMG_box_dom"/>
</dbReference>
<dbReference type="Proteomes" id="UP000677054">
    <property type="component" value="Unassembled WGS sequence"/>
</dbReference>
<evidence type="ECO:0000256" key="3">
    <source>
        <dbReference type="ARBA" id="ARBA00023242"/>
    </source>
</evidence>
<keyword evidence="2 4" id="KW-0238">DNA-binding</keyword>
<feature type="domain" description="HMG box" evidence="6">
    <location>
        <begin position="191"/>
        <end position="256"/>
    </location>
</feature>
<comment type="subcellular location">
    <subcellularLocation>
        <location evidence="1">Nucleus</location>
    </subcellularLocation>
</comment>
<gene>
    <name evidence="7" type="ORF">DSTB1V02_LOCUS69</name>
</gene>
<evidence type="ECO:0000256" key="1">
    <source>
        <dbReference type="ARBA" id="ARBA00004123"/>
    </source>
</evidence>
<dbReference type="AlphaFoldDB" id="A0A7R9A1Y0"/>
<dbReference type="SMART" id="SM00398">
    <property type="entry name" value="HMG"/>
    <property type="match status" value="2"/>
</dbReference>
<name>A0A7R9A1Y0_9CRUS</name>
<proteinExistence type="predicted"/>
<dbReference type="GO" id="GO:0005634">
    <property type="term" value="C:nucleus"/>
    <property type="evidence" value="ECO:0007669"/>
    <property type="project" value="UniProtKB-SubCell"/>
</dbReference>
<accession>A0A7R9A1Y0</accession>
<evidence type="ECO:0000313" key="8">
    <source>
        <dbReference type="Proteomes" id="UP000677054"/>
    </source>
</evidence>
<feature type="compositionally biased region" description="Basic and acidic residues" evidence="5">
    <location>
        <begin position="296"/>
        <end position="306"/>
    </location>
</feature>
<feature type="DNA-binding region" description="HMG box" evidence="4">
    <location>
        <begin position="82"/>
        <end position="150"/>
    </location>
</feature>
<dbReference type="PANTHER" id="PTHR46318:SF3">
    <property type="entry name" value="UPSTREAM BINDING TRANSCRIPTION FACTOR"/>
    <property type="match status" value="1"/>
</dbReference>
<evidence type="ECO:0000313" key="7">
    <source>
        <dbReference type="EMBL" id="CAD7240031.1"/>
    </source>
</evidence>
<evidence type="ECO:0000256" key="2">
    <source>
        <dbReference type="ARBA" id="ARBA00023125"/>
    </source>
</evidence>
<dbReference type="Pfam" id="PF00505">
    <property type="entry name" value="HMG_box"/>
    <property type="match status" value="2"/>
</dbReference>
<feature type="domain" description="HMG box" evidence="6">
    <location>
        <begin position="82"/>
        <end position="150"/>
    </location>
</feature>
<feature type="compositionally biased region" description="Basic and acidic residues" evidence="5">
    <location>
        <begin position="268"/>
        <end position="289"/>
    </location>
</feature>
<sequence>MAALYGTSMRKACFACRNLIPGVRNSLSLTPSWEKSHPLPLSNQTQALLYSAFPVRTFSSSLVCGIGQKKSLESMLGLPEPPQRPHTPYFNFWLQKRIELIHEDPELSPREVTRQIAEMWREMSVEKRAKYEGGYQEAQRQFKEKLQAYYEGISEEDKARLREERHKMRVQRQVRKQKSELRQKMKELEKPKRPKTAFALYIQSKTDIAPRKPGDSNFLKQRAAEWNAMSNEEKFSYVEESQKAKARYEKEIRSWEEEMVKQGHVDVVRGKARLDSSIGEETHKEEDKGKKKKKKEKGEEAEGKRG</sequence>
<feature type="region of interest" description="Disordered" evidence="5">
    <location>
        <begin position="268"/>
        <end position="306"/>
    </location>
</feature>
<keyword evidence="3 4" id="KW-0539">Nucleus</keyword>
<evidence type="ECO:0000256" key="4">
    <source>
        <dbReference type="PROSITE-ProRule" id="PRU00267"/>
    </source>
</evidence>